<feature type="signal peptide" evidence="2">
    <location>
        <begin position="1"/>
        <end position="24"/>
    </location>
</feature>
<evidence type="ECO:0000256" key="2">
    <source>
        <dbReference type="SAM" id="SignalP"/>
    </source>
</evidence>
<dbReference type="Proteomes" id="UP000579605">
    <property type="component" value="Unassembled WGS sequence"/>
</dbReference>
<dbReference type="InterPro" id="IPR001638">
    <property type="entry name" value="Solute-binding_3/MltF_N"/>
</dbReference>
<accession>A0A852ZIR4</accession>
<evidence type="ECO:0000256" key="1">
    <source>
        <dbReference type="ARBA" id="ARBA00022729"/>
    </source>
</evidence>
<gene>
    <name evidence="4" type="ORF">F4554_001648</name>
</gene>
<dbReference type="Gene3D" id="3.40.190.10">
    <property type="entry name" value="Periplasmic binding protein-like II"/>
    <property type="match status" value="2"/>
</dbReference>
<reference evidence="4 5" key="1">
    <citation type="submission" date="2020-07" db="EMBL/GenBank/DDBJ databases">
        <title>Sequencing the genomes of 1000 actinobacteria strains.</title>
        <authorList>
            <person name="Klenk H.-P."/>
        </authorList>
    </citation>
    <scope>NUCLEOTIDE SEQUENCE [LARGE SCALE GENOMIC DNA]</scope>
    <source>
        <strain evidence="4 5">DSM 18448</strain>
    </source>
</reference>
<keyword evidence="5" id="KW-1185">Reference proteome</keyword>
<keyword evidence="1 2" id="KW-0732">Signal</keyword>
<dbReference type="SMART" id="SM00062">
    <property type="entry name" value="PBPb"/>
    <property type="match status" value="1"/>
</dbReference>
<organism evidence="4 5">
    <name type="scientific">Actinopolymorpha rutila</name>
    <dbReference type="NCBI Taxonomy" id="446787"/>
    <lineage>
        <taxon>Bacteria</taxon>
        <taxon>Bacillati</taxon>
        <taxon>Actinomycetota</taxon>
        <taxon>Actinomycetes</taxon>
        <taxon>Propionibacteriales</taxon>
        <taxon>Actinopolymorphaceae</taxon>
        <taxon>Actinopolymorpha</taxon>
    </lineage>
</organism>
<dbReference type="PROSITE" id="PS51257">
    <property type="entry name" value="PROKAR_LIPOPROTEIN"/>
    <property type="match status" value="1"/>
</dbReference>
<name>A0A852ZIR4_9ACTN</name>
<protein>
    <submittedName>
        <fullName evidence="4">Polar amino acid transport system substrate-binding protein</fullName>
    </submittedName>
</protein>
<dbReference type="AlphaFoldDB" id="A0A852ZIR4"/>
<dbReference type="PANTHER" id="PTHR35936">
    <property type="entry name" value="MEMBRANE-BOUND LYTIC MUREIN TRANSGLYCOSYLASE F"/>
    <property type="match status" value="1"/>
</dbReference>
<dbReference type="RefSeq" id="WP_179786816.1">
    <property type="nucleotide sequence ID" value="NZ_BAAARR010000003.1"/>
</dbReference>
<evidence type="ECO:0000313" key="4">
    <source>
        <dbReference type="EMBL" id="NYH89010.1"/>
    </source>
</evidence>
<dbReference type="PANTHER" id="PTHR35936:SF17">
    <property type="entry name" value="ARGININE-BINDING EXTRACELLULAR PROTEIN ARTP"/>
    <property type="match status" value="1"/>
</dbReference>
<proteinExistence type="predicted"/>
<evidence type="ECO:0000313" key="5">
    <source>
        <dbReference type="Proteomes" id="UP000579605"/>
    </source>
</evidence>
<feature type="chain" id="PRO_5039635951" evidence="2">
    <location>
        <begin position="25"/>
        <end position="304"/>
    </location>
</feature>
<dbReference type="Pfam" id="PF00497">
    <property type="entry name" value="SBP_bac_3"/>
    <property type="match status" value="1"/>
</dbReference>
<dbReference type="CDD" id="cd01004">
    <property type="entry name" value="PBP2_MidA_like"/>
    <property type="match status" value="1"/>
</dbReference>
<dbReference type="EMBL" id="JACBZH010000001">
    <property type="protein sequence ID" value="NYH89010.1"/>
    <property type="molecule type" value="Genomic_DNA"/>
</dbReference>
<feature type="domain" description="Solute-binding protein family 3/N-terminal" evidence="3">
    <location>
        <begin position="61"/>
        <end position="289"/>
    </location>
</feature>
<sequence>MPRQFTRLATASCAVLVTAATVLAGCGSSSQSGSAAKPTVTTKADSKLAAMVPAEIRSDKKIRVGTDASYAPNEFMDADGKTVIGMDVDLYDAIAAKLGLQVEWVPSEFGNILPAVQSGKYEAGVSSFTINPERTKQVLMISYFNSPIQWVTEKGNPKKVSIDNACGLQVGVQKDTVEVPDLEARSKKCVAAGKPKIGVQALPGQDTVTSNVVTGKYDAMTADLPIAVYAVRQSQGKLALLGEPYGQAPYGFIVGHDQKKFADALAAATKAVIDDGTYAKILKKWGNQKGAITADQVKVESAAS</sequence>
<dbReference type="SUPFAM" id="SSF53850">
    <property type="entry name" value="Periplasmic binding protein-like II"/>
    <property type="match status" value="1"/>
</dbReference>
<comment type="caution">
    <text evidence="4">The sequence shown here is derived from an EMBL/GenBank/DDBJ whole genome shotgun (WGS) entry which is preliminary data.</text>
</comment>
<evidence type="ECO:0000259" key="3">
    <source>
        <dbReference type="SMART" id="SM00062"/>
    </source>
</evidence>